<keyword evidence="2" id="KW-1185">Reference proteome</keyword>
<dbReference type="Proteomes" id="UP000812961">
    <property type="component" value="Unassembled WGS sequence"/>
</dbReference>
<evidence type="ECO:0000313" key="1">
    <source>
        <dbReference type="EMBL" id="MBW8683374.1"/>
    </source>
</evidence>
<evidence type="ECO:0008006" key="3">
    <source>
        <dbReference type="Google" id="ProtNLM"/>
    </source>
</evidence>
<organism evidence="1 2">
    <name type="scientific">Chitinophaga rhizophila</name>
    <dbReference type="NCBI Taxonomy" id="2866212"/>
    <lineage>
        <taxon>Bacteria</taxon>
        <taxon>Pseudomonadati</taxon>
        <taxon>Bacteroidota</taxon>
        <taxon>Chitinophagia</taxon>
        <taxon>Chitinophagales</taxon>
        <taxon>Chitinophagaceae</taxon>
        <taxon>Chitinophaga</taxon>
    </lineage>
</organism>
<dbReference type="RefSeq" id="WP_220248595.1">
    <property type="nucleotide sequence ID" value="NZ_JAICCF010000001.1"/>
</dbReference>
<evidence type="ECO:0000313" key="2">
    <source>
        <dbReference type="Proteomes" id="UP000812961"/>
    </source>
</evidence>
<protein>
    <recommendedName>
        <fullName evidence="3">Lipoprotein</fullName>
    </recommendedName>
</protein>
<accession>A0ABS7G6V1</accession>
<name>A0ABS7G6V1_9BACT</name>
<sequence>MFKMVFRLILLGCLLSCKLSETELSTDTNEGVFIISSSFRHPVTGKMVPYFPDDSVFCSGSSGIEKVTKTNQVIIEDKLASSQDEPDTYFLIDFEKQYFAEVKDLQNISKAISINKPFSSPKKLGMEFNTTFYNKEPYTSVDTTIGGTKYTLIRYQSTLDEFKGANMSLYLTPMPKGSITIFPRMEGFFKARFARLEVTTLKGEEVNLQLTFQPGLSNYWKSIFKKLS</sequence>
<comment type="caution">
    <text evidence="1">The sequence shown here is derived from an EMBL/GenBank/DDBJ whole genome shotgun (WGS) entry which is preliminary data.</text>
</comment>
<gene>
    <name evidence="1" type="ORF">K1Y79_03425</name>
</gene>
<proteinExistence type="predicted"/>
<dbReference type="EMBL" id="JAICCF010000001">
    <property type="protein sequence ID" value="MBW8683374.1"/>
    <property type="molecule type" value="Genomic_DNA"/>
</dbReference>
<reference evidence="1 2" key="1">
    <citation type="submission" date="2021-08" db="EMBL/GenBank/DDBJ databases">
        <title>The genome sequence of Chitinophaga sp. B61.</title>
        <authorList>
            <person name="Zhang X."/>
        </authorList>
    </citation>
    <scope>NUCLEOTIDE SEQUENCE [LARGE SCALE GENOMIC DNA]</scope>
    <source>
        <strain evidence="1 2">B61</strain>
    </source>
</reference>